<dbReference type="Proteomes" id="UP000584374">
    <property type="component" value="Unassembled WGS sequence"/>
</dbReference>
<dbReference type="InterPro" id="IPR028896">
    <property type="entry name" value="GcvT/YgfZ/DmdA"/>
</dbReference>
<dbReference type="AlphaFoldDB" id="A0A840Q7L4"/>
<evidence type="ECO:0000256" key="1">
    <source>
        <dbReference type="ARBA" id="ARBA00008609"/>
    </source>
</evidence>
<dbReference type="Gene3D" id="3.30.70.1400">
    <property type="entry name" value="Aminomethyltransferase beta-barrel domains"/>
    <property type="match status" value="1"/>
</dbReference>
<dbReference type="Pfam" id="PF01266">
    <property type="entry name" value="DAO"/>
    <property type="match status" value="1"/>
</dbReference>
<comment type="similarity">
    <text evidence="1">Belongs to the GcvT family.</text>
</comment>
<protein>
    <submittedName>
        <fullName evidence="6">Glycine cleavage system aminomethyltransferase T/glycine/D-amino acid oxidase-like deaminating enzyme</fullName>
    </submittedName>
</protein>
<dbReference type="Pfam" id="PF08669">
    <property type="entry name" value="GCV_T_C"/>
    <property type="match status" value="1"/>
</dbReference>
<accession>A0A840Q7L4</accession>
<dbReference type="InterPro" id="IPR027266">
    <property type="entry name" value="TrmE/GcvT-like"/>
</dbReference>
<dbReference type="SUPFAM" id="SSF103025">
    <property type="entry name" value="Folate-binding domain"/>
    <property type="match status" value="1"/>
</dbReference>
<evidence type="ECO:0000259" key="3">
    <source>
        <dbReference type="Pfam" id="PF01571"/>
    </source>
</evidence>
<dbReference type="GO" id="GO:0032259">
    <property type="term" value="P:methylation"/>
    <property type="evidence" value="ECO:0007669"/>
    <property type="project" value="UniProtKB-KW"/>
</dbReference>
<sequence length="826" mass="90611">MDSSAQVLLVGAGIVGCSTAYHLARLGITDVLVVEQGPLFATGGSSSHAPGLVFQTNPSETMSRLAEYTVRCFAGLELDGRPCFHQVGGIEVAATPQRWEDLKRKLGLATAWGIRGELLDPRQVQERIPQLDPARIHGGLHVPTDGIAKPVRAAEAMAREAERLGVRFAGNTEVIGFDVQDKRIRTVRTSQGDVAVGTVLCCAGIWGPKIGRLAGVSIPVQPLAHQYAVTSPVPGLEPGTDEVRQPILRHQDCSMYFRQIRDRYGVGSYQHRAIPVHSNDLLPTAAPGAGAEAPSEGGGWKGMASVHPFTPEDFAKPWADARELLPALKRTEITEGMNGLFLFTADGMPVLGPSNEIDNFWVAEAVWITHAAGVGRAMAQWLAGEVPDIDLRQADLRRFENFAHSPSYVGERGAQSFREVYDIIHPQQPPEHPRPLRTSPFHDRQRELGAVFLEAAGWERPHWYESNRSLVDGRDIVEPGPWAGHYWSPIVGAEHQATRERVAMYDMTSLPRAEVTGPGALGLLQRLTTNQLDRPPGYVTYTLMLEPTAGIRADITVARLERDAFQIGCNGPRDIAWLRRHTDETVQVRDITGGTCCIGLWGPRARAVLAALADRDVSHEAFRFFRAKRLFVGEVPVLALRLSYVGELGWELYTSAEFGRRLWDLLAAAGAEHGIFPGGRGAFGGLRLEKGYRAWGADMWSLHDPDEAGLAFAVKADKGEFIGRDALLRRRERAPRRRLCCLTIDDGTVLMGSEPVFADGAEDGAIGFTTSAGYGHSVRASLAYAWLRADLSEPGTRLRVSYFDQRHPATVVADPVFDPEMTRMRR</sequence>
<dbReference type="GO" id="GO:0008168">
    <property type="term" value="F:methyltransferase activity"/>
    <property type="evidence" value="ECO:0007669"/>
    <property type="project" value="UniProtKB-KW"/>
</dbReference>
<dbReference type="RefSeq" id="WP_184727124.1">
    <property type="nucleotide sequence ID" value="NZ_JACHIW010000001.1"/>
</dbReference>
<dbReference type="Gene3D" id="2.40.30.110">
    <property type="entry name" value="Aminomethyltransferase beta-barrel domains"/>
    <property type="match status" value="1"/>
</dbReference>
<keyword evidence="7" id="KW-1185">Reference proteome</keyword>
<gene>
    <name evidence="6" type="ORF">BJ970_003394</name>
</gene>
<evidence type="ECO:0000313" key="6">
    <source>
        <dbReference type="EMBL" id="MBB5155860.1"/>
    </source>
</evidence>
<dbReference type="SUPFAM" id="SSF51905">
    <property type="entry name" value="FAD/NAD(P)-binding domain"/>
    <property type="match status" value="1"/>
</dbReference>
<dbReference type="PANTHER" id="PTHR43757">
    <property type="entry name" value="AMINOMETHYLTRANSFERASE"/>
    <property type="match status" value="1"/>
</dbReference>
<dbReference type="SUPFAM" id="SSF54373">
    <property type="entry name" value="FAD-linked reductases, C-terminal domain"/>
    <property type="match status" value="1"/>
</dbReference>
<dbReference type="Gene3D" id="3.30.1360.120">
    <property type="entry name" value="Probable tRNA modification gtpase trme, domain 1"/>
    <property type="match status" value="1"/>
</dbReference>
<dbReference type="Gene3D" id="3.50.50.60">
    <property type="entry name" value="FAD/NAD(P)-binding domain"/>
    <property type="match status" value="1"/>
</dbReference>
<feature type="domain" description="FAD dependent oxidoreductase central" evidence="5">
    <location>
        <begin position="387"/>
        <end position="439"/>
    </location>
</feature>
<dbReference type="Gene3D" id="3.30.9.10">
    <property type="entry name" value="D-Amino Acid Oxidase, subunit A, domain 2"/>
    <property type="match status" value="1"/>
</dbReference>
<dbReference type="InterPro" id="IPR006076">
    <property type="entry name" value="FAD-dep_OxRdtase"/>
</dbReference>
<feature type="domain" description="Aminomethyltransferase C-terminal" evidence="4">
    <location>
        <begin position="737"/>
        <end position="818"/>
    </location>
</feature>
<dbReference type="InterPro" id="IPR006222">
    <property type="entry name" value="GCVT_N"/>
</dbReference>
<feature type="domain" description="GCVT N-terminal" evidence="3">
    <location>
        <begin position="441"/>
        <end position="718"/>
    </location>
</feature>
<dbReference type="PANTHER" id="PTHR43757:SF2">
    <property type="entry name" value="AMINOMETHYLTRANSFERASE, MITOCHONDRIAL"/>
    <property type="match status" value="1"/>
</dbReference>
<proteinExistence type="inferred from homology"/>
<dbReference type="InterPro" id="IPR032503">
    <property type="entry name" value="FAO_M"/>
</dbReference>
<dbReference type="InterPro" id="IPR013977">
    <property type="entry name" value="GcvT_C"/>
</dbReference>
<organism evidence="6 7">
    <name type="scientific">Saccharopolyspora phatthalungensis</name>
    <dbReference type="NCBI Taxonomy" id="664693"/>
    <lineage>
        <taxon>Bacteria</taxon>
        <taxon>Bacillati</taxon>
        <taxon>Actinomycetota</taxon>
        <taxon>Actinomycetes</taxon>
        <taxon>Pseudonocardiales</taxon>
        <taxon>Pseudonocardiaceae</taxon>
        <taxon>Saccharopolyspora</taxon>
    </lineage>
</organism>
<dbReference type="Pfam" id="PF01571">
    <property type="entry name" value="GCV_T"/>
    <property type="match status" value="1"/>
</dbReference>
<dbReference type="InterPro" id="IPR029043">
    <property type="entry name" value="GcvT/YgfZ_C"/>
</dbReference>
<evidence type="ECO:0000259" key="5">
    <source>
        <dbReference type="Pfam" id="PF16350"/>
    </source>
</evidence>
<evidence type="ECO:0000259" key="4">
    <source>
        <dbReference type="Pfam" id="PF08669"/>
    </source>
</evidence>
<name>A0A840Q7L4_9PSEU</name>
<evidence type="ECO:0000313" key="7">
    <source>
        <dbReference type="Proteomes" id="UP000584374"/>
    </source>
</evidence>
<comment type="caution">
    <text evidence="6">The sequence shown here is derived from an EMBL/GenBank/DDBJ whole genome shotgun (WGS) entry which is preliminary data.</text>
</comment>
<dbReference type="Pfam" id="PF16350">
    <property type="entry name" value="FAO_M"/>
    <property type="match status" value="1"/>
</dbReference>
<evidence type="ECO:0000259" key="2">
    <source>
        <dbReference type="Pfam" id="PF01266"/>
    </source>
</evidence>
<dbReference type="SUPFAM" id="SSF101790">
    <property type="entry name" value="Aminomethyltransferase beta-barrel domain"/>
    <property type="match status" value="1"/>
</dbReference>
<dbReference type="EMBL" id="JACHIW010000001">
    <property type="protein sequence ID" value="MBB5155860.1"/>
    <property type="molecule type" value="Genomic_DNA"/>
</dbReference>
<reference evidence="6 7" key="1">
    <citation type="submission" date="2020-08" db="EMBL/GenBank/DDBJ databases">
        <title>Sequencing the genomes of 1000 actinobacteria strains.</title>
        <authorList>
            <person name="Klenk H.-P."/>
        </authorList>
    </citation>
    <scope>NUCLEOTIDE SEQUENCE [LARGE SCALE GENOMIC DNA]</scope>
    <source>
        <strain evidence="6 7">DSM 45584</strain>
    </source>
</reference>
<feature type="domain" description="FAD dependent oxidoreductase" evidence="2">
    <location>
        <begin position="7"/>
        <end position="381"/>
    </location>
</feature>
<keyword evidence="6" id="KW-0808">Transferase</keyword>
<dbReference type="InterPro" id="IPR036188">
    <property type="entry name" value="FAD/NAD-bd_sf"/>
</dbReference>
<keyword evidence="6" id="KW-0489">Methyltransferase</keyword>